<reference evidence="1 2" key="1">
    <citation type="submission" date="2020-08" db="EMBL/GenBank/DDBJ databases">
        <title>Genomic Encyclopedia of Type Strains, Phase IV (KMG-IV): sequencing the most valuable type-strain genomes for metagenomic binning, comparative biology and taxonomic classification.</title>
        <authorList>
            <person name="Goeker M."/>
        </authorList>
    </citation>
    <scope>NUCLEOTIDE SEQUENCE [LARGE SCALE GENOMIC DNA]</scope>
    <source>
        <strain evidence="1 2">DSM 22336</strain>
    </source>
</reference>
<sequence length="289" mass="32292">MTTCDHHLHAGSSRQRHSLPYTDIDTDTLYNELRASIAAKQTAIGIWCNQTFKARTGDAEYAIWLEQFTLITNRYDLDLIQEALTVIIAHSSMIDYCNIPTQLPVTKTALKIIETHPNPDFEIITFDRNDLSGDFYIPSILGIHEPSSTVLMGSVGDFAMMAESDIQKLKHQMMAAALVLPDYLAQKNICKRTDTVELALIDISKMPNAAVQHFWPLQNIDDLLCVSGAAQAVKDIRNILAHSTFTLLQRMDQKNNAIAECIAPNGQSETIKPTTVRVEFLEFRPSVTG</sequence>
<keyword evidence="2" id="KW-1185">Reference proteome</keyword>
<evidence type="ECO:0000313" key="1">
    <source>
        <dbReference type="EMBL" id="MBB6262560.1"/>
    </source>
</evidence>
<dbReference type="RefSeq" id="WP_184224785.1">
    <property type="nucleotide sequence ID" value="NZ_JACIIU010000042.1"/>
</dbReference>
<comment type="caution">
    <text evidence="1">The sequence shown here is derived from an EMBL/GenBank/DDBJ whole genome shotgun (WGS) entry which is preliminary data.</text>
</comment>
<dbReference type="Proteomes" id="UP000555393">
    <property type="component" value="Unassembled WGS sequence"/>
</dbReference>
<gene>
    <name evidence="1" type="ORF">FHS77_003138</name>
</gene>
<name>A0A841M0J4_9HYPH</name>
<dbReference type="EMBL" id="JACIIU010000042">
    <property type="protein sequence ID" value="MBB6262560.1"/>
    <property type="molecule type" value="Genomic_DNA"/>
</dbReference>
<evidence type="ECO:0000313" key="2">
    <source>
        <dbReference type="Proteomes" id="UP000555393"/>
    </source>
</evidence>
<accession>A0A841M0J4</accession>
<protein>
    <submittedName>
        <fullName evidence="1">Uncharacterized protein</fullName>
    </submittedName>
</protein>
<dbReference type="AlphaFoldDB" id="A0A841M0J4"/>
<proteinExistence type="predicted"/>
<organism evidence="1 2">
    <name type="scientific">Paenochrobactrum gallinarii</name>
    <dbReference type="NCBI Taxonomy" id="643673"/>
    <lineage>
        <taxon>Bacteria</taxon>
        <taxon>Pseudomonadati</taxon>
        <taxon>Pseudomonadota</taxon>
        <taxon>Alphaproteobacteria</taxon>
        <taxon>Hyphomicrobiales</taxon>
        <taxon>Brucellaceae</taxon>
        <taxon>Paenochrobactrum</taxon>
    </lineage>
</organism>